<dbReference type="PANTHER" id="PTHR43201">
    <property type="entry name" value="ACYL-COA SYNTHETASE"/>
    <property type="match status" value="1"/>
</dbReference>
<keyword evidence="2 5" id="KW-0436">Ligase</keyword>
<dbReference type="EMBL" id="JACHDS010000001">
    <property type="protein sequence ID" value="MBB6172915.1"/>
    <property type="molecule type" value="Genomic_DNA"/>
</dbReference>
<dbReference type="InterPro" id="IPR045851">
    <property type="entry name" value="AMP-bd_C_sf"/>
</dbReference>
<sequence length="535" mass="56361">MLRAQARARPDAGVLVERDTRCTLADLARGAARVARAIAAADVRPGDRVAVIGPNTAQWAVLAFGAWDSGAVLVGLSTRSRGFEVAELLRRTGARLLFTTERFLGISFVRLIEAVVGGPCEGRPFAGLPDLERVVLTDTAPDHPAAARSGIESYAVFTDRADRVSTAVAEGRAQAVLGQDLAEILATSGTTGAPKGVMVHHAQLLRGYWDWSAVVGLGPDDTYPVIAPFSHGFGVNAGLLAGVMRAAAVLPQPRFDAARLVGLIEHDGATVLAGPPTMFQRILDEIGAGAMGGGAGRREVRLRVGICGAAAVPPELVRRLLEDGVVRRMVNAYGLIEGTVVSMTRADDPVDVVAGTAGRPMPGVRVEVVDEGGTPLPPGRRGEVRVAGYGVMRGYWGDPRRTAEAIDDAGRLRTGDIGVLDAAGNLAIVDRAKDVFVCGGFTAYPAEIERLLVRHGGISRAAVIGVPDPLLGEVGRAYAVPRPGARPTAEEVLSWAREHMSNYKVPRRLEFVDALPTNPNGKVDKAVLRRRAAGT</sequence>
<dbReference type="InterPro" id="IPR020845">
    <property type="entry name" value="AMP-binding_CS"/>
</dbReference>
<dbReference type="AlphaFoldDB" id="A0A7W9YIS3"/>
<dbReference type="InterPro" id="IPR000873">
    <property type="entry name" value="AMP-dep_synth/lig_dom"/>
</dbReference>
<dbReference type="Gene3D" id="3.40.50.12780">
    <property type="entry name" value="N-terminal domain of ligase-like"/>
    <property type="match status" value="1"/>
</dbReference>
<gene>
    <name evidence="5" type="ORF">HNR23_002975</name>
</gene>
<dbReference type="Pfam" id="PF00501">
    <property type="entry name" value="AMP-binding"/>
    <property type="match status" value="1"/>
</dbReference>
<dbReference type="Proteomes" id="UP000546642">
    <property type="component" value="Unassembled WGS sequence"/>
</dbReference>
<name>A0A7W9YIS3_9ACTN</name>
<accession>A0A7W9YIS3</accession>
<feature type="domain" description="AMP-dependent synthetase/ligase" evidence="3">
    <location>
        <begin position="3"/>
        <end position="396"/>
    </location>
</feature>
<evidence type="ECO:0000256" key="2">
    <source>
        <dbReference type="ARBA" id="ARBA00022598"/>
    </source>
</evidence>
<dbReference type="RefSeq" id="WP_246421763.1">
    <property type="nucleotide sequence ID" value="NZ_JACHDS010000001.1"/>
</dbReference>
<comment type="similarity">
    <text evidence="1">Belongs to the ATP-dependent AMP-binding enzyme family.</text>
</comment>
<evidence type="ECO:0000313" key="5">
    <source>
        <dbReference type="EMBL" id="MBB6172915.1"/>
    </source>
</evidence>
<protein>
    <submittedName>
        <fullName evidence="5">Acyl-CoA synthetase (AMP-forming)/AMP-acid ligase II</fullName>
    </submittedName>
</protein>
<reference evidence="5 6" key="1">
    <citation type="submission" date="2020-08" db="EMBL/GenBank/DDBJ databases">
        <title>Sequencing the genomes of 1000 actinobacteria strains.</title>
        <authorList>
            <person name="Klenk H.-P."/>
        </authorList>
    </citation>
    <scope>NUCLEOTIDE SEQUENCE [LARGE SCALE GENOMIC DNA]</scope>
    <source>
        <strain evidence="5 6">DSM 46659</strain>
    </source>
</reference>
<evidence type="ECO:0000259" key="3">
    <source>
        <dbReference type="Pfam" id="PF00501"/>
    </source>
</evidence>
<feature type="domain" description="AMP-binding enzyme C-terminal" evidence="4">
    <location>
        <begin position="447"/>
        <end position="522"/>
    </location>
</feature>
<evidence type="ECO:0000259" key="4">
    <source>
        <dbReference type="Pfam" id="PF13193"/>
    </source>
</evidence>
<dbReference type="InterPro" id="IPR025110">
    <property type="entry name" value="AMP-bd_C"/>
</dbReference>
<comment type="caution">
    <text evidence="5">The sequence shown here is derived from an EMBL/GenBank/DDBJ whole genome shotgun (WGS) entry which is preliminary data.</text>
</comment>
<dbReference type="PANTHER" id="PTHR43201:SF5">
    <property type="entry name" value="MEDIUM-CHAIN ACYL-COA LIGASE ACSF2, MITOCHONDRIAL"/>
    <property type="match status" value="1"/>
</dbReference>
<evidence type="ECO:0000256" key="1">
    <source>
        <dbReference type="ARBA" id="ARBA00006432"/>
    </source>
</evidence>
<evidence type="ECO:0000313" key="6">
    <source>
        <dbReference type="Proteomes" id="UP000546642"/>
    </source>
</evidence>
<dbReference type="InterPro" id="IPR042099">
    <property type="entry name" value="ANL_N_sf"/>
</dbReference>
<keyword evidence="6" id="KW-1185">Reference proteome</keyword>
<dbReference type="Pfam" id="PF13193">
    <property type="entry name" value="AMP-binding_C"/>
    <property type="match status" value="1"/>
</dbReference>
<dbReference type="SUPFAM" id="SSF56801">
    <property type="entry name" value="Acetyl-CoA synthetase-like"/>
    <property type="match status" value="1"/>
</dbReference>
<proteinExistence type="inferred from homology"/>
<dbReference type="Gene3D" id="3.30.300.30">
    <property type="match status" value="1"/>
</dbReference>
<dbReference type="PROSITE" id="PS00455">
    <property type="entry name" value="AMP_BINDING"/>
    <property type="match status" value="1"/>
</dbReference>
<dbReference type="GO" id="GO:0031956">
    <property type="term" value="F:medium-chain fatty acid-CoA ligase activity"/>
    <property type="evidence" value="ECO:0007669"/>
    <property type="project" value="TreeGrafter"/>
</dbReference>
<organism evidence="5 6">
    <name type="scientific">Nocardiopsis mwathae</name>
    <dbReference type="NCBI Taxonomy" id="1472723"/>
    <lineage>
        <taxon>Bacteria</taxon>
        <taxon>Bacillati</taxon>
        <taxon>Actinomycetota</taxon>
        <taxon>Actinomycetes</taxon>
        <taxon>Streptosporangiales</taxon>
        <taxon>Nocardiopsidaceae</taxon>
        <taxon>Nocardiopsis</taxon>
    </lineage>
</organism>
<dbReference type="GO" id="GO:0006631">
    <property type="term" value="P:fatty acid metabolic process"/>
    <property type="evidence" value="ECO:0007669"/>
    <property type="project" value="TreeGrafter"/>
</dbReference>